<dbReference type="Gene3D" id="3.40.50.300">
    <property type="entry name" value="P-loop containing nucleotide triphosphate hydrolases"/>
    <property type="match status" value="1"/>
</dbReference>
<organism evidence="5 6">
    <name type="scientific">Paenibacillus haidiansis</name>
    <dbReference type="NCBI Taxonomy" id="1574488"/>
    <lineage>
        <taxon>Bacteria</taxon>
        <taxon>Bacillati</taxon>
        <taxon>Bacillota</taxon>
        <taxon>Bacilli</taxon>
        <taxon>Bacillales</taxon>
        <taxon>Paenibacillaceae</taxon>
        <taxon>Paenibacillus</taxon>
    </lineage>
</organism>
<keyword evidence="6" id="KW-1185">Reference proteome</keyword>
<protein>
    <submittedName>
        <fullName evidence="5">ABC transporter ATP-binding protein</fullName>
    </submittedName>
</protein>
<dbReference type="Proteomes" id="UP001306950">
    <property type="component" value="Unassembled WGS sequence"/>
</dbReference>
<accession>A0ABU7VRB8</accession>
<evidence type="ECO:0000256" key="1">
    <source>
        <dbReference type="ARBA" id="ARBA00022448"/>
    </source>
</evidence>
<dbReference type="PROSITE" id="PS00211">
    <property type="entry name" value="ABC_TRANSPORTER_1"/>
    <property type="match status" value="1"/>
</dbReference>
<dbReference type="PROSITE" id="PS50893">
    <property type="entry name" value="ABC_TRANSPORTER_2"/>
    <property type="match status" value="1"/>
</dbReference>
<feature type="domain" description="ABC transporter" evidence="4">
    <location>
        <begin position="23"/>
        <end position="252"/>
    </location>
</feature>
<dbReference type="PANTHER" id="PTHR42788">
    <property type="entry name" value="TAURINE IMPORT ATP-BINDING PROTEIN-RELATED"/>
    <property type="match status" value="1"/>
</dbReference>
<keyword evidence="3 5" id="KW-0067">ATP-binding</keyword>
<evidence type="ECO:0000313" key="6">
    <source>
        <dbReference type="Proteomes" id="UP001306950"/>
    </source>
</evidence>
<evidence type="ECO:0000259" key="4">
    <source>
        <dbReference type="PROSITE" id="PS50893"/>
    </source>
</evidence>
<dbReference type="InterPro" id="IPR017871">
    <property type="entry name" value="ABC_transporter-like_CS"/>
</dbReference>
<sequence>MHTELSPSSLSSAAASSTAALEVRGISLAFHERRRSLPVLNDISLTVPAGKFVSIIGPSGCGKSTLFHVIGGLLRPDAGSVLMDGREVTGQRGLISYVPQKPALFPWRNTLDNVLLAREIAGGADEAAREEARRWLTRAGLGGFEKSYPHMLSGGMQQRASFLRGLLAPQEVICLDEPFSALDELTRADMQRWLLDIWEDSRRSVILITHSVDEALILSDTVYLLSGRPASLLHRVDVPFARPRREGLAEDGEFLALKREIAEIMREEQRKKPIR</sequence>
<evidence type="ECO:0000256" key="2">
    <source>
        <dbReference type="ARBA" id="ARBA00022741"/>
    </source>
</evidence>
<proteinExistence type="predicted"/>
<reference evidence="5 6" key="1">
    <citation type="submission" date="2024-02" db="EMBL/GenBank/DDBJ databases">
        <title>A nitrogen-fixing paenibacillus bacterium.</title>
        <authorList>
            <person name="Zhang W.L."/>
            <person name="Chen S.F."/>
        </authorList>
    </citation>
    <scope>NUCLEOTIDE SEQUENCE [LARGE SCALE GENOMIC DNA]</scope>
    <source>
        <strain evidence="5 6">M1</strain>
    </source>
</reference>
<dbReference type="RefSeq" id="WP_331846539.1">
    <property type="nucleotide sequence ID" value="NZ_JAZHPZ010000004.1"/>
</dbReference>
<dbReference type="SUPFAM" id="SSF52540">
    <property type="entry name" value="P-loop containing nucleoside triphosphate hydrolases"/>
    <property type="match status" value="1"/>
</dbReference>
<dbReference type="GO" id="GO:0005524">
    <property type="term" value="F:ATP binding"/>
    <property type="evidence" value="ECO:0007669"/>
    <property type="project" value="UniProtKB-KW"/>
</dbReference>
<dbReference type="InterPro" id="IPR003439">
    <property type="entry name" value="ABC_transporter-like_ATP-bd"/>
</dbReference>
<dbReference type="Pfam" id="PF00005">
    <property type="entry name" value="ABC_tran"/>
    <property type="match status" value="1"/>
</dbReference>
<dbReference type="InterPro" id="IPR003593">
    <property type="entry name" value="AAA+_ATPase"/>
</dbReference>
<dbReference type="SMART" id="SM00382">
    <property type="entry name" value="AAA"/>
    <property type="match status" value="1"/>
</dbReference>
<name>A0ABU7VRB8_9BACL</name>
<dbReference type="PANTHER" id="PTHR42788:SF2">
    <property type="entry name" value="ABC TRANSPORTER ATP-BINDING PROTEIN"/>
    <property type="match status" value="1"/>
</dbReference>
<dbReference type="EMBL" id="JAZHPZ010000004">
    <property type="protein sequence ID" value="MEF2966320.1"/>
    <property type="molecule type" value="Genomic_DNA"/>
</dbReference>
<dbReference type="CDD" id="cd03293">
    <property type="entry name" value="ABC_NrtD_SsuB_transporters"/>
    <property type="match status" value="1"/>
</dbReference>
<keyword evidence="2" id="KW-0547">Nucleotide-binding</keyword>
<keyword evidence="1" id="KW-0813">Transport</keyword>
<dbReference type="InterPro" id="IPR027417">
    <property type="entry name" value="P-loop_NTPase"/>
</dbReference>
<evidence type="ECO:0000256" key="3">
    <source>
        <dbReference type="ARBA" id="ARBA00022840"/>
    </source>
</evidence>
<comment type="caution">
    <text evidence="5">The sequence shown here is derived from an EMBL/GenBank/DDBJ whole genome shotgun (WGS) entry which is preliminary data.</text>
</comment>
<gene>
    <name evidence="5" type="ORF">V3851_10800</name>
</gene>
<evidence type="ECO:0000313" key="5">
    <source>
        <dbReference type="EMBL" id="MEF2966320.1"/>
    </source>
</evidence>
<dbReference type="InterPro" id="IPR050166">
    <property type="entry name" value="ABC_transporter_ATP-bind"/>
</dbReference>